<name>A0A6J5R5Z4_9CAUD</name>
<sequence>MTTEELHPVVDLFLRRAASNPEEIARGRWDWVLKSILENGSQAEQDAVQPIYKKTKLDETHRKMMQELLNPEPEQEDLFSPSGYAQKTQHQIPRSTKAIYKKY</sequence>
<proteinExistence type="predicted"/>
<gene>
    <name evidence="1" type="ORF">UFOVP1193_34</name>
</gene>
<protein>
    <submittedName>
        <fullName evidence="1">Uncharacterized protein</fullName>
    </submittedName>
</protein>
<reference evidence="1" key="1">
    <citation type="submission" date="2020-05" db="EMBL/GenBank/DDBJ databases">
        <authorList>
            <person name="Chiriac C."/>
            <person name="Salcher M."/>
            <person name="Ghai R."/>
            <person name="Kavagutti S V."/>
        </authorList>
    </citation>
    <scope>NUCLEOTIDE SEQUENCE</scope>
</reference>
<dbReference type="EMBL" id="LR797156">
    <property type="protein sequence ID" value="CAB4190086.1"/>
    <property type="molecule type" value="Genomic_DNA"/>
</dbReference>
<evidence type="ECO:0000313" key="1">
    <source>
        <dbReference type="EMBL" id="CAB4190086.1"/>
    </source>
</evidence>
<organism evidence="1">
    <name type="scientific">uncultured Caudovirales phage</name>
    <dbReference type="NCBI Taxonomy" id="2100421"/>
    <lineage>
        <taxon>Viruses</taxon>
        <taxon>Duplodnaviria</taxon>
        <taxon>Heunggongvirae</taxon>
        <taxon>Uroviricota</taxon>
        <taxon>Caudoviricetes</taxon>
        <taxon>Peduoviridae</taxon>
        <taxon>Maltschvirus</taxon>
        <taxon>Maltschvirus maltsch</taxon>
    </lineage>
</organism>
<accession>A0A6J5R5Z4</accession>